<evidence type="ECO:0000256" key="2">
    <source>
        <dbReference type="SAM" id="Phobius"/>
    </source>
</evidence>
<dbReference type="Proteomes" id="UP000673691">
    <property type="component" value="Unassembled WGS sequence"/>
</dbReference>
<reference evidence="3 4" key="1">
    <citation type="journal article" name="Sci. Rep.">
        <title>Genome-scale phylogenetic analyses confirm Olpidium as the closest living zoosporic fungus to the non-flagellated, terrestrial fungi.</title>
        <authorList>
            <person name="Chang Y."/>
            <person name="Rochon D."/>
            <person name="Sekimoto S."/>
            <person name="Wang Y."/>
            <person name="Chovatia M."/>
            <person name="Sandor L."/>
            <person name="Salamov A."/>
            <person name="Grigoriev I.V."/>
            <person name="Stajich J.E."/>
            <person name="Spatafora J.W."/>
        </authorList>
    </citation>
    <scope>NUCLEOTIDE SEQUENCE [LARGE SCALE GENOMIC DNA]</scope>
    <source>
        <strain evidence="3">S191</strain>
    </source>
</reference>
<evidence type="ECO:0000256" key="1">
    <source>
        <dbReference type="SAM" id="MobiDB-lite"/>
    </source>
</evidence>
<keyword evidence="2" id="KW-0812">Transmembrane</keyword>
<feature type="compositionally biased region" description="Basic and acidic residues" evidence="1">
    <location>
        <begin position="103"/>
        <end position="125"/>
    </location>
</feature>
<keyword evidence="4" id="KW-1185">Reference proteome</keyword>
<feature type="region of interest" description="Disordered" evidence="1">
    <location>
        <begin position="99"/>
        <end position="135"/>
    </location>
</feature>
<evidence type="ECO:0000313" key="3">
    <source>
        <dbReference type="EMBL" id="KAG5463298.1"/>
    </source>
</evidence>
<evidence type="ECO:0000313" key="4">
    <source>
        <dbReference type="Proteomes" id="UP000673691"/>
    </source>
</evidence>
<accession>A0A8H8DM31</accession>
<sequence>MLAPALQGVRDQRGPADEESRRGLRAVPESARPGLHRRGWDRVVPVVHDFGPQKCLAATVRLGSRLHQAHCGHCPGLLPRNAGHDVHSQRADAFHLVLGNDQAPDRPGHHKQDQDPRLQLREGAPRVRGRGQPSKVFGGNLRVPRRVRAQRRRALENVNCILDIYIFIYLIYLYIYGVSVEFCPFTPFLLCTCHIEMGFYDRSTTRPSSTLCNCTENYRLRDLPVIILQGKAKICEYA</sequence>
<dbReference type="AlphaFoldDB" id="A0A8H8DM31"/>
<proteinExistence type="predicted"/>
<feature type="compositionally biased region" description="Basic and acidic residues" evidence="1">
    <location>
        <begin position="10"/>
        <end position="22"/>
    </location>
</feature>
<gene>
    <name evidence="3" type="ORF">BJ554DRAFT_444</name>
</gene>
<name>A0A8H8DM31_9FUNG</name>
<comment type="caution">
    <text evidence="3">The sequence shown here is derived from an EMBL/GenBank/DDBJ whole genome shotgun (WGS) entry which is preliminary data.</text>
</comment>
<feature type="region of interest" description="Disordered" evidence="1">
    <location>
        <begin position="1"/>
        <end position="29"/>
    </location>
</feature>
<dbReference type="EMBL" id="JAEFCI010000841">
    <property type="protein sequence ID" value="KAG5463298.1"/>
    <property type="molecule type" value="Genomic_DNA"/>
</dbReference>
<keyword evidence="2" id="KW-0472">Membrane</keyword>
<keyword evidence="2" id="KW-1133">Transmembrane helix</keyword>
<feature type="transmembrane region" description="Helical" evidence="2">
    <location>
        <begin position="154"/>
        <end position="175"/>
    </location>
</feature>
<organism evidence="3 4">
    <name type="scientific">Olpidium bornovanus</name>
    <dbReference type="NCBI Taxonomy" id="278681"/>
    <lineage>
        <taxon>Eukaryota</taxon>
        <taxon>Fungi</taxon>
        <taxon>Fungi incertae sedis</taxon>
        <taxon>Olpidiomycota</taxon>
        <taxon>Olpidiomycotina</taxon>
        <taxon>Olpidiomycetes</taxon>
        <taxon>Olpidiales</taxon>
        <taxon>Olpidiaceae</taxon>
        <taxon>Olpidium</taxon>
    </lineage>
</organism>
<protein>
    <submittedName>
        <fullName evidence="3">Uncharacterized protein</fullName>
    </submittedName>
</protein>